<dbReference type="EMBL" id="QXIR01000050">
    <property type="protein sequence ID" value="RIW27835.1"/>
    <property type="molecule type" value="Genomic_DNA"/>
</dbReference>
<keyword evidence="3" id="KW-1185">Reference proteome</keyword>
<evidence type="ECO:0000313" key="3">
    <source>
        <dbReference type="Proteomes" id="UP000265801"/>
    </source>
</evidence>
<evidence type="ECO:0000313" key="2">
    <source>
        <dbReference type="EMBL" id="RIW27835.1"/>
    </source>
</evidence>
<gene>
    <name evidence="2" type="ORF">D3H55_22460</name>
</gene>
<sequence>MMTNRKERDRNPLGAKPVPVGTDPRPLELDCEKRKPAFDDPLETDIESLYKKGCFRIYCCFRISKVLLSKKNEQLFSSLLTGGFTEIFQDFI</sequence>
<name>A0A3A1QN15_9BACI</name>
<proteinExistence type="predicted"/>
<protein>
    <submittedName>
        <fullName evidence="2">Uncharacterized protein</fullName>
    </submittedName>
</protein>
<dbReference type="Proteomes" id="UP000265801">
    <property type="component" value="Unassembled WGS sequence"/>
</dbReference>
<reference evidence="2 3" key="1">
    <citation type="submission" date="2018-09" db="EMBL/GenBank/DDBJ databases">
        <title>Bacillus saliacetes sp. nov., isolated from Thai shrimp paste (Ka-pi).</title>
        <authorList>
            <person name="Daroonpunt R."/>
            <person name="Tanasupawat S."/>
            <person name="Yiamsombut S."/>
        </authorList>
    </citation>
    <scope>NUCLEOTIDE SEQUENCE [LARGE SCALE GENOMIC DNA]</scope>
    <source>
        <strain evidence="2 3">SKP7-4</strain>
    </source>
</reference>
<accession>A0A3A1QN15</accession>
<comment type="caution">
    <text evidence="2">The sequence shown here is derived from an EMBL/GenBank/DDBJ whole genome shotgun (WGS) entry which is preliminary data.</text>
</comment>
<feature type="region of interest" description="Disordered" evidence="1">
    <location>
        <begin position="1"/>
        <end position="26"/>
    </location>
</feature>
<feature type="compositionally biased region" description="Basic and acidic residues" evidence="1">
    <location>
        <begin position="1"/>
        <end position="11"/>
    </location>
</feature>
<evidence type="ECO:0000256" key="1">
    <source>
        <dbReference type="SAM" id="MobiDB-lite"/>
    </source>
</evidence>
<dbReference type="AlphaFoldDB" id="A0A3A1QN15"/>
<organism evidence="2 3">
    <name type="scientific">Bacillus salacetis</name>
    <dbReference type="NCBI Taxonomy" id="2315464"/>
    <lineage>
        <taxon>Bacteria</taxon>
        <taxon>Bacillati</taxon>
        <taxon>Bacillota</taxon>
        <taxon>Bacilli</taxon>
        <taxon>Bacillales</taxon>
        <taxon>Bacillaceae</taxon>
        <taxon>Bacillus</taxon>
    </lineage>
</organism>